<dbReference type="InterPro" id="IPR014755">
    <property type="entry name" value="Cu-Rt/internalin_Ig-like"/>
</dbReference>
<evidence type="ECO:0000256" key="5">
    <source>
        <dbReference type="SAM" id="MobiDB-lite"/>
    </source>
</evidence>
<dbReference type="RefSeq" id="WP_205307466.1">
    <property type="nucleotide sequence ID" value="NZ_BAAAVF010000014.1"/>
</dbReference>
<dbReference type="Proteomes" id="UP000698059">
    <property type="component" value="Unassembled WGS sequence"/>
</dbReference>
<evidence type="ECO:0000313" key="8">
    <source>
        <dbReference type="EMBL" id="MBM7479546.1"/>
    </source>
</evidence>
<evidence type="ECO:0000256" key="1">
    <source>
        <dbReference type="ARBA" id="ARBA00004196"/>
    </source>
</evidence>
<sequence length="232" mass="23441">MSSQTNQPHPSTAADRAHAVALARPVPRSARLLVAVLAALATLAATLLLGVVGATPAQAHDRIISSDPADGAQLDAAPAALTMTFSTEPLAVEPQVVVTDTAGTVVAQGSPTIEGTSATFPWPAELTGDTYTVAWRVVSSDGHPIEGTFSFAVAAAPEPVAPVATEEPAAVSPSATEDTTTEATTAAASDASDETGDEARSIVPLLVGLAVLAAAVVVVAVLIVRRRQQQQD</sequence>
<keyword evidence="2" id="KW-0479">Metal-binding</keyword>
<comment type="caution">
    <text evidence="8">The sequence shown here is derived from an EMBL/GenBank/DDBJ whole genome shotgun (WGS) entry which is preliminary data.</text>
</comment>
<gene>
    <name evidence="8" type="ORF">JOD49_002466</name>
</gene>
<reference evidence="8 9" key="1">
    <citation type="submission" date="2021-01" db="EMBL/GenBank/DDBJ databases">
        <title>Sequencing the genomes of 1000 actinobacteria strains.</title>
        <authorList>
            <person name="Klenk H.-P."/>
        </authorList>
    </citation>
    <scope>NUCLEOTIDE SEQUENCE [LARGE SCALE GENOMIC DNA]</scope>
    <source>
        <strain evidence="8 9">DSM 46000</strain>
    </source>
</reference>
<keyword evidence="3" id="KW-0732">Signal</keyword>
<dbReference type="Gene3D" id="2.60.40.1220">
    <property type="match status" value="1"/>
</dbReference>
<name>A0ABS2LGI8_9CELL</name>
<feature type="domain" description="CopC" evidence="7">
    <location>
        <begin position="60"/>
        <end position="153"/>
    </location>
</feature>
<dbReference type="InterPro" id="IPR032694">
    <property type="entry name" value="CopC/D"/>
</dbReference>
<keyword evidence="6" id="KW-0812">Transmembrane</keyword>
<keyword evidence="4" id="KW-0186">Copper</keyword>
<comment type="subcellular location">
    <subcellularLocation>
        <location evidence="1">Cell envelope</location>
    </subcellularLocation>
</comment>
<feature type="compositionally biased region" description="Low complexity" evidence="5">
    <location>
        <begin position="163"/>
        <end position="190"/>
    </location>
</feature>
<dbReference type="EMBL" id="JAFBBO010000001">
    <property type="protein sequence ID" value="MBM7479546.1"/>
    <property type="molecule type" value="Genomic_DNA"/>
</dbReference>
<keyword evidence="6" id="KW-1133">Transmembrane helix</keyword>
<accession>A0ABS2LGI8</accession>
<feature type="region of interest" description="Disordered" evidence="5">
    <location>
        <begin position="163"/>
        <end position="195"/>
    </location>
</feature>
<feature type="transmembrane region" description="Helical" evidence="6">
    <location>
        <begin position="202"/>
        <end position="224"/>
    </location>
</feature>
<evidence type="ECO:0000256" key="2">
    <source>
        <dbReference type="ARBA" id="ARBA00022723"/>
    </source>
</evidence>
<proteinExistence type="predicted"/>
<feature type="transmembrane region" description="Helical" evidence="6">
    <location>
        <begin position="32"/>
        <end position="54"/>
    </location>
</feature>
<evidence type="ECO:0000313" key="9">
    <source>
        <dbReference type="Proteomes" id="UP000698059"/>
    </source>
</evidence>
<dbReference type="PANTHER" id="PTHR34820">
    <property type="entry name" value="INNER MEMBRANE PROTEIN YEBZ"/>
    <property type="match status" value="1"/>
</dbReference>
<dbReference type="PANTHER" id="PTHR34820:SF4">
    <property type="entry name" value="INNER MEMBRANE PROTEIN YEBZ"/>
    <property type="match status" value="1"/>
</dbReference>
<keyword evidence="9" id="KW-1185">Reference proteome</keyword>
<dbReference type="Pfam" id="PF04234">
    <property type="entry name" value="CopC"/>
    <property type="match status" value="1"/>
</dbReference>
<dbReference type="SUPFAM" id="SSF81296">
    <property type="entry name" value="E set domains"/>
    <property type="match status" value="1"/>
</dbReference>
<dbReference type="InterPro" id="IPR014756">
    <property type="entry name" value="Ig_E-set"/>
</dbReference>
<evidence type="ECO:0000259" key="7">
    <source>
        <dbReference type="Pfam" id="PF04234"/>
    </source>
</evidence>
<dbReference type="InterPro" id="IPR007348">
    <property type="entry name" value="CopC_dom"/>
</dbReference>
<evidence type="ECO:0000256" key="3">
    <source>
        <dbReference type="ARBA" id="ARBA00022729"/>
    </source>
</evidence>
<evidence type="ECO:0000256" key="6">
    <source>
        <dbReference type="SAM" id="Phobius"/>
    </source>
</evidence>
<organism evidence="8 9">
    <name type="scientific">Oerskovia jenensis</name>
    <dbReference type="NCBI Taxonomy" id="162169"/>
    <lineage>
        <taxon>Bacteria</taxon>
        <taxon>Bacillati</taxon>
        <taxon>Actinomycetota</taxon>
        <taxon>Actinomycetes</taxon>
        <taxon>Micrococcales</taxon>
        <taxon>Cellulomonadaceae</taxon>
        <taxon>Oerskovia</taxon>
    </lineage>
</organism>
<protein>
    <submittedName>
        <fullName evidence="8">Methionine-rich copper-binding protein CopC</fullName>
    </submittedName>
</protein>
<keyword evidence="6" id="KW-0472">Membrane</keyword>
<evidence type="ECO:0000256" key="4">
    <source>
        <dbReference type="ARBA" id="ARBA00023008"/>
    </source>
</evidence>